<evidence type="ECO:0000256" key="1">
    <source>
        <dbReference type="ARBA" id="ARBA00022795"/>
    </source>
</evidence>
<dbReference type="Pfam" id="PF05130">
    <property type="entry name" value="FlgN"/>
    <property type="match status" value="1"/>
</dbReference>
<reference evidence="3" key="1">
    <citation type="submission" date="2020-08" db="EMBL/GenBank/DDBJ databases">
        <title>Genome public.</title>
        <authorList>
            <person name="Liu C."/>
            <person name="Sun Q."/>
        </authorList>
    </citation>
    <scope>NUCLEOTIDE SEQUENCE</scope>
    <source>
        <strain evidence="3">NSJ-55</strain>
    </source>
</reference>
<keyword evidence="3" id="KW-0282">Flagellum</keyword>
<name>A0A923RQC4_9FIRM</name>
<dbReference type="SUPFAM" id="SSF140566">
    <property type="entry name" value="FlgN-like"/>
    <property type="match status" value="1"/>
</dbReference>
<dbReference type="GO" id="GO:0044780">
    <property type="term" value="P:bacterial-type flagellum assembly"/>
    <property type="evidence" value="ECO:0007669"/>
    <property type="project" value="InterPro"/>
</dbReference>
<evidence type="ECO:0000256" key="2">
    <source>
        <dbReference type="SAM" id="MobiDB-lite"/>
    </source>
</evidence>
<accession>A0A923RQC4</accession>
<sequence>MKELCDILREMTALFREFLPLEEEKLKAAQRKQVTFIEDCMGKEQALLLRIRGLEQKRESFLGKKGLQGRTLREIIAEQPEEEKKELAEVFEKFSNAVKTFSALNGEAMKLIQINLHELEKAAKEKEGRSYGKGKETAESIPHLTDRIV</sequence>
<keyword evidence="1" id="KW-1005">Bacterial flagellum biogenesis</keyword>
<protein>
    <submittedName>
        <fullName evidence="3">Flagellar export chaperone FlgN</fullName>
    </submittedName>
</protein>
<proteinExistence type="predicted"/>
<dbReference type="RefSeq" id="WP_186876042.1">
    <property type="nucleotide sequence ID" value="NZ_JACOPF010000002.1"/>
</dbReference>
<dbReference type="Gene3D" id="1.20.58.300">
    <property type="entry name" value="FlgN-like"/>
    <property type="match status" value="1"/>
</dbReference>
<dbReference type="InterPro" id="IPR007809">
    <property type="entry name" value="FlgN-like"/>
</dbReference>
<organism evidence="3 4">
    <name type="scientific">Mediterraneibacter hominis</name>
    <dbReference type="NCBI Taxonomy" id="2763054"/>
    <lineage>
        <taxon>Bacteria</taxon>
        <taxon>Bacillati</taxon>
        <taxon>Bacillota</taxon>
        <taxon>Clostridia</taxon>
        <taxon>Lachnospirales</taxon>
        <taxon>Lachnospiraceae</taxon>
        <taxon>Mediterraneibacter</taxon>
    </lineage>
</organism>
<dbReference type="Proteomes" id="UP000652477">
    <property type="component" value="Unassembled WGS sequence"/>
</dbReference>
<dbReference type="AlphaFoldDB" id="A0A923RQC4"/>
<dbReference type="EMBL" id="JACOPF010000002">
    <property type="protein sequence ID" value="MBC5689370.1"/>
    <property type="molecule type" value="Genomic_DNA"/>
</dbReference>
<gene>
    <name evidence="3" type="primary">flgN</name>
    <name evidence="3" type="ORF">H8S37_10620</name>
</gene>
<evidence type="ECO:0000313" key="3">
    <source>
        <dbReference type="EMBL" id="MBC5689370.1"/>
    </source>
</evidence>
<dbReference type="InterPro" id="IPR036679">
    <property type="entry name" value="FlgN-like_sf"/>
</dbReference>
<comment type="caution">
    <text evidence="3">The sequence shown here is derived from an EMBL/GenBank/DDBJ whole genome shotgun (WGS) entry which is preliminary data.</text>
</comment>
<keyword evidence="4" id="KW-1185">Reference proteome</keyword>
<evidence type="ECO:0000313" key="4">
    <source>
        <dbReference type="Proteomes" id="UP000652477"/>
    </source>
</evidence>
<feature type="region of interest" description="Disordered" evidence="2">
    <location>
        <begin position="125"/>
        <end position="149"/>
    </location>
</feature>
<keyword evidence="3" id="KW-0966">Cell projection</keyword>
<keyword evidence="3" id="KW-0969">Cilium</keyword>